<feature type="transmembrane region" description="Helical" evidence="1">
    <location>
        <begin position="225"/>
        <end position="252"/>
    </location>
</feature>
<keyword evidence="3" id="KW-1185">Reference proteome</keyword>
<evidence type="ECO:0000256" key="1">
    <source>
        <dbReference type="SAM" id="Phobius"/>
    </source>
</evidence>
<dbReference type="EMBL" id="KB743434">
    <property type="protein sequence ID" value="EOA98797.1"/>
    <property type="molecule type" value="Genomic_DNA"/>
</dbReference>
<reference evidence="3" key="1">
    <citation type="journal article" date="2013" name="Nat. Genet.">
        <title>The duck genome and transcriptome provide insight into an avian influenza virus reservoir species.</title>
        <authorList>
            <person name="Huang Y."/>
            <person name="Li Y."/>
            <person name="Burt D.W."/>
            <person name="Chen H."/>
            <person name="Zhang Y."/>
            <person name="Qian W."/>
            <person name="Kim H."/>
            <person name="Gan S."/>
            <person name="Zhao Y."/>
            <person name="Li J."/>
            <person name="Yi K."/>
            <person name="Feng H."/>
            <person name="Zhu P."/>
            <person name="Li B."/>
            <person name="Liu Q."/>
            <person name="Fairley S."/>
            <person name="Magor K.E."/>
            <person name="Du Z."/>
            <person name="Hu X."/>
            <person name="Goodman L."/>
            <person name="Tafer H."/>
            <person name="Vignal A."/>
            <person name="Lee T."/>
            <person name="Kim K.W."/>
            <person name="Sheng Z."/>
            <person name="An Y."/>
            <person name="Searle S."/>
            <person name="Herrero J."/>
            <person name="Groenen M.A."/>
            <person name="Crooijmans R.P."/>
            <person name="Faraut T."/>
            <person name="Cai Q."/>
            <person name="Webster R.G."/>
            <person name="Aldridge J.R."/>
            <person name="Warren W.C."/>
            <person name="Bartschat S."/>
            <person name="Kehr S."/>
            <person name="Marz M."/>
            <person name="Stadler P.F."/>
            <person name="Smith J."/>
            <person name="Kraus R.H."/>
            <person name="Zhao Y."/>
            <person name="Ren L."/>
            <person name="Fei J."/>
            <person name="Morisson M."/>
            <person name="Kaiser P."/>
            <person name="Griffin D.K."/>
            <person name="Rao M."/>
            <person name="Pitel F."/>
            <person name="Wang J."/>
            <person name="Li N."/>
        </authorList>
    </citation>
    <scope>NUCLEOTIDE SEQUENCE [LARGE SCALE GENOMIC DNA]</scope>
</reference>
<dbReference type="Proteomes" id="UP000296049">
    <property type="component" value="Unassembled WGS sequence"/>
</dbReference>
<accession>R0LEW5</accession>
<proteinExistence type="predicted"/>
<name>R0LEW5_ANAPL</name>
<sequence>MAIDLMNLRKYKQQTQLHRMVHKQHTLNQGCTCHFSQKKNSAIVTRLLRKAKQNKNKQQKRKQQQPKCVSNTLYPSTYNRGLVLQRPQYQCKTREPLSHLHMVFTKGLLEDPSPVCTHEAPALQKRQGDVYPAALHLVQIVLQEELDKYLRIQLLKYPPCAVNLLDGRLAGRFILLIPHYGGPDRLISFHLEPVSSFTPLSCLPCTWKCSNLEECWFRSSFYDALLAFSLPFVSSGTLFGFMSAAAVLKLLYSIQTA</sequence>
<protein>
    <submittedName>
        <fullName evidence="2">Uncharacterized protein</fullName>
    </submittedName>
</protein>
<keyword evidence="1" id="KW-0812">Transmembrane</keyword>
<evidence type="ECO:0000313" key="3">
    <source>
        <dbReference type="Proteomes" id="UP000296049"/>
    </source>
</evidence>
<dbReference type="AlphaFoldDB" id="R0LEW5"/>
<gene>
    <name evidence="2" type="ORF">Anapl_15678</name>
</gene>
<organism evidence="2 3">
    <name type="scientific">Anas platyrhynchos</name>
    <name type="common">Mallard</name>
    <name type="synonym">Anas boschas</name>
    <dbReference type="NCBI Taxonomy" id="8839"/>
    <lineage>
        <taxon>Eukaryota</taxon>
        <taxon>Metazoa</taxon>
        <taxon>Chordata</taxon>
        <taxon>Craniata</taxon>
        <taxon>Vertebrata</taxon>
        <taxon>Euteleostomi</taxon>
        <taxon>Archelosauria</taxon>
        <taxon>Archosauria</taxon>
        <taxon>Dinosauria</taxon>
        <taxon>Saurischia</taxon>
        <taxon>Theropoda</taxon>
        <taxon>Coelurosauria</taxon>
        <taxon>Aves</taxon>
        <taxon>Neognathae</taxon>
        <taxon>Galloanserae</taxon>
        <taxon>Anseriformes</taxon>
        <taxon>Anatidae</taxon>
        <taxon>Anatinae</taxon>
        <taxon>Anas</taxon>
    </lineage>
</organism>
<keyword evidence="1" id="KW-0472">Membrane</keyword>
<keyword evidence="1" id="KW-1133">Transmembrane helix</keyword>
<evidence type="ECO:0000313" key="2">
    <source>
        <dbReference type="EMBL" id="EOA98797.1"/>
    </source>
</evidence>